<proteinExistence type="predicted"/>
<gene>
    <name evidence="2" type="ORF">GCM10023195_67000</name>
</gene>
<sequence length="184" mass="19616">MRLRVEGDLLVGYGFGDQRVTVPRSSVKALGHYYRRRYRSGPSEGLVLLDGEDRMLLRAKGAWSADLVAFCGRAGLPRPQRRDGARLWRRAPGYRRLRTSPRGAGLAAAVIVVVVLAVSMLCGMAGLSLIWLLPASFGPLRLLVGGVALLGGVVVGAALGGKAVARATQVLKWAARSVTRSGRA</sequence>
<feature type="transmembrane region" description="Helical" evidence="1">
    <location>
        <begin position="139"/>
        <end position="159"/>
    </location>
</feature>
<keyword evidence="1" id="KW-1133">Transmembrane helix</keyword>
<keyword evidence="3" id="KW-1185">Reference proteome</keyword>
<keyword evidence="1" id="KW-0472">Membrane</keyword>
<comment type="caution">
    <text evidence="2">The sequence shown here is derived from an EMBL/GenBank/DDBJ whole genome shotgun (WGS) entry which is preliminary data.</text>
</comment>
<keyword evidence="1" id="KW-0812">Transmembrane</keyword>
<dbReference type="Proteomes" id="UP001500212">
    <property type="component" value="Unassembled WGS sequence"/>
</dbReference>
<accession>A0ABP8TUM3</accession>
<protein>
    <submittedName>
        <fullName evidence="2">Uncharacterized protein</fullName>
    </submittedName>
</protein>
<evidence type="ECO:0000313" key="2">
    <source>
        <dbReference type="EMBL" id="GAA4615233.1"/>
    </source>
</evidence>
<reference evidence="3" key="1">
    <citation type="journal article" date="2019" name="Int. J. Syst. Evol. Microbiol.">
        <title>The Global Catalogue of Microorganisms (GCM) 10K type strain sequencing project: providing services to taxonomists for standard genome sequencing and annotation.</title>
        <authorList>
            <consortium name="The Broad Institute Genomics Platform"/>
            <consortium name="The Broad Institute Genome Sequencing Center for Infectious Disease"/>
            <person name="Wu L."/>
            <person name="Ma J."/>
        </authorList>
    </citation>
    <scope>NUCLEOTIDE SEQUENCE [LARGE SCALE GENOMIC DNA]</scope>
    <source>
        <strain evidence="3">JCM 17938</strain>
    </source>
</reference>
<organism evidence="2 3">
    <name type="scientific">Actinoallomurus liliacearum</name>
    <dbReference type="NCBI Taxonomy" id="1080073"/>
    <lineage>
        <taxon>Bacteria</taxon>
        <taxon>Bacillati</taxon>
        <taxon>Actinomycetota</taxon>
        <taxon>Actinomycetes</taxon>
        <taxon>Streptosporangiales</taxon>
        <taxon>Thermomonosporaceae</taxon>
        <taxon>Actinoallomurus</taxon>
    </lineage>
</organism>
<name>A0ABP8TUM3_9ACTN</name>
<feature type="transmembrane region" description="Helical" evidence="1">
    <location>
        <begin position="104"/>
        <end position="133"/>
    </location>
</feature>
<evidence type="ECO:0000313" key="3">
    <source>
        <dbReference type="Proteomes" id="UP001500212"/>
    </source>
</evidence>
<dbReference type="EMBL" id="BAABHJ010000027">
    <property type="protein sequence ID" value="GAA4615233.1"/>
    <property type="molecule type" value="Genomic_DNA"/>
</dbReference>
<evidence type="ECO:0000256" key="1">
    <source>
        <dbReference type="SAM" id="Phobius"/>
    </source>
</evidence>